<accession>A0A6A4VV69</accession>
<dbReference type="Proteomes" id="UP000440578">
    <property type="component" value="Unassembled WGS sequence"/>
</dbReference>
<dbReference type="EMBL" id="VIIS01001616">
    <property type="protein sequence ID" value="KAF0295504.1"/>
    <property type="molecule type" value="Genomic_DNA"/>
</dbReference>
<comment type="caution">
    <text evidence="1">The sequence shown here is derived from an EMBL/GenBank/DDBJ whole genome shotgun (WGS) entry which is preliminary data.</text>
</comment>
<sequence length="68" mass="7912">MSLNQWKILSLMERSFFEMAADRTPAKRGHQWRLAKPRADSRIRRNAFSIRVINDWNSLPPAVVASDT</sequence>
<dbReference type="AlphaFoldDB" id="A0A6A4VV69"/>
<proteinExistence type="predicted"/>
<reference evidence="1 2" key="1">
    <citation type="submission" date="2019-07" db="EMBL/GenBank/DDBJ databases">
        <title>Draft genome assembly of a fouling barnacle, Amphibalanus amphitrite (Darwin, 1854): The first reference genome for Thecostraca.</title>
        <authorList>
            <person name="Kim W."/>
        </authorList>
    </citation>
    <scope>NUCLEOTIDE SEQUENCE [LARGE SCALE GENOMIC DNA]</scope>
    <source>
        <strain evidence="1">SNU_AA5</strain>
        <tissue evidence="1">Soma without cirri and trophi</tissue>
    </source>
</reference>
<organism evidence="1 2">
    <name type="scientific">Amphibalanus amphitrite</name>
    <name type="common">Striped barnacle</name>
    <name type="synonym">Balanus amphitrite</name>
    <dbReference type="NCBI Taxonomy" id="1232801"/>
    <lineage>
        <taxon>Eukaryota</taxon>
        <taxon>Metazoa</taxon>
        <taxon>Ecdysozoa</taxon>
        <taxon>Arthropoda</taxon>
        <taxon>Crustacea</taxon>
        <taxon>Multicrustacea</taxon>
        <taxon>Cirripedia</taxon>
        <taxon>Thoracica</taxon>
        <taxon>Thoracicalcarea</taxon>
        <taxon>Balanomorpha</taxon>
        <taxon>Balanoidea</taxon>
        <taxon>Balanidae</taxon>
        <taxon>Amphibalaninae</taxon>
        <taxon>Amphibalanus</taxon>
    </lineage>
</organism>
<evidence type="ECO:0000313" key="1">
    <source>
        <dbReference type="EMBL" id="KAF0295504.1"/>
    </source>
</evidence>
<protein>
    <submittedName>
        <fullName evidence="1">Uncharacterized protein</fullName>
    </submittedName>
</protein>
<dbReference type="OrthoDB" id="6381999at2759"/>
<gene>
    <name evidence="1" type="ORF">FJT64_007059</name>
</gene>
<keyword evidence="2" id="KW-1185">Reference proteome</keyword>
<evidence type="ECO:0000313" key="2">
    <source>
        <dbReference type="Proteomes" id="UP000440578"/>
    </source>
</evidence>
<name>A0A6A4VV69_AMPAM</name>